<dbReference type="SUPFAM" id="SSF53850">
    <property type="entry name" value="Periplasmic binding protein-like II"/>
    <property type="match status" value="1"/>
</dbReference>
<comment type="caution">
    <text evidence="6">The sequence shown here is derived from an EMBL/GenBank/DDBJ whole genome shotgun (WGS) entry which is preliminary data.</text>
</comment>
<dbReference type="EMBL" id="JABFYL010000044">
    <property type="protein sequence ID" value="NVN52392.1"/>
    <property type="molecule type" value="Genomic_DNA"/>
</dbReference>
<evidence type="ECO:0000259" key="5">
    <source>
        <dbReference type="PROSITE" id="PS50931"/>
    </source>
</evidence>
<dbReference type="PROSITE" id="PS50931">
    <property type="entry name" value="HTH_LYSR"/>
    <property type="match status" value="1"/>
</dbReference>
<keyword evidence="3" id="KW-0238">DNA-binding</keyword>
<dbReference type="PANTHER" id="PTHR30118">
    <property type="entry name" value="HTH-TYPE TRANSCRIPTIONAL REGULATOR LEUO-RELATED"/>
    <property type="match status" value="1"/>
</dbReference>
<gene>
    <name evidence="6" type="ORF">HLY00_2304</name>
</gene>
<comment type="similarity">
    <text evidence="1">Belongs to the LysR transcriptional regulatory family.</text>
</comment>
<evidence type="ECO:0000256" key="1">
    <source>
        <dbReference type="ARBA" id="ARBA00009437"/>
    </source>
</evidence>
<dbReference type="PANTHER" id="PTHR30118:SF15">
    <property type="entry name" value="TRANSCRIPTIONAL REGULATORY PROTEIN"/>
    <property type="match status" value="1"/>
</dbReference>
<proteinExistence type="inferred from homology"/>
<dbReference type="Pfam" id="PF03466">
    <property type="entry name" value="LysR_substrate"/>
    <property type="match status" value="1"/>
</dbReference>
<evidence type="ECO:0000256" key="4">
    <source>
        <dbReference type="ARBA" id="ARBA00023163"/>
    </source>
</evidence>
<evidence type="ECO:0000313" key="7">
    <source>
        <dbReference type="Proteomes" id="UP000570517"/>
    </source>
</evidence>
<keyword evidence="7" id="KW-1185">Reference proteome</keyword>
<dbReference type="Gene3D" id="3.40.190.10">
    <property type="entry name" value="Periplasmic binding protein-like II"/>
    <property type="match status" value="2"/>
</dbReference>
<dbReference type="InterPro" id="IPR005119">
    <property type="entry name" value="LysR_subst-bd"/>
</dbReference>
<dbReference type="SUPFAM" id="SSF46785">
    <property type="entry name" value="Winged helix' DNA-binding domain"/>
    <property type="match status" value="1"/>
</dbReference>
<dbReference type="GO" id="GO:0003700">
    <property type="term" value="F:DNA-binding transcription factor activity"/>
    <property type="evidence" value="ECO:0007669"/>
    <property type="project" value="InterPro"/>
</dbReference>
<dbReference type="InterPro" id="IPR000847">
    <property type="entry name" value="LysR_HTH_N"/>
</dbReference>
<dbReference type="Proteomes" id="UP000570517">
    <property type="component" value="Unassembled WGS sequence"/>
</dbReference>
<evidence type="ECO:0000313" key="6">
    <source>
        <dbReference type="EMBL" id="NVN52392.1"/>
    </source>
</evidence>
<keyword evidence="2" id="KW-0805">Transcription regulation</keyword>
<protein>
    <recommendedName>
        <fullName evidence="5">HTH lysR-type domain-containing protein</fullName>
    </recommendedName>
</protein>
<dbReference type="RefSeq" id="WP_178360665.1">
    <property type="nucleotide sequence ID" value="NZ_JABFYL010000044.1"/>
</dbReference>
<dbReference type="GO" id="GO:0003677">
    <property type="term" value="F:DNA binding"/>
    <property type="evidence" value="ECO:0007669"/>
    <property type="project" value="UniProtKB-KW"/>
</dbReference>
<dbReference type="Pfam" id="PF00126">
    <property type="entry name" value="HTH_1"/>
    <property type="match status" value="1"/>
</dbReference>
<accession>A0A850PPL8</accession>
<reference evidence="6 7" key="1">
    <citation type="submission" date="2020-05" db="EMBL/GenBank/DDBJ databases">
        <title>Draft genome sequence of Mycobacterium hippocampi DL, isolated from European seabass, Dicentrarchus labrax, reared in fish farms.</title>
        <authorList>
            <person name="Stathopoulou P."/>
            <person name="Asimakis E."/>
            <person name="Tzokas K."/>
            <person name="Batargias C."/>
            <person name="Tsiamis G."/>
        </authorList>
    </citation>
    <scope>NUCLEOTIDE SEQUENCE [LARGE SCALE GENOMIC DNA]</scope>
    <source>
        <strain evidence="6 7">DL</strain>
    </source>
</reference>
<sequence length="309" mass="34294">MQLTHVLRADLNLVPALAALLEERHVSRASARLGLSQPATSRALQRLRSLLGDPLLIREPDGYRLTPRAEGLRAQLEDVLPALEALVGPESFDPASATLPINLASTDFAVHTYGAAICHRLLHESPLASVRFHSWRYDTMAEQIRRGSVDLGLYGEFAPSDLSSADLRNERFVCVVDIDHPCATGQFTLTEYSRLRHLVVDVHDGAQPDVDNRLRLLGAERAAVVTVPYHAAVPQILAGSDLVATIPGSLALRWPDTYPVRIIAAPSQIRRLAYRMVWHRAYDDDGRHRWLRSIVRAAVTEYAVSQSDR</sequence>
<keyword evidence="4" id="KW-0804">Transcription</keyword>
<dbReference type="Gene3D" id="1.10.10.10">
    <property type="entry name" value="Winged helix-like DNA-binding domain superfamily/Winged helix DNA-binding domain"/>
    <property type="match status" value="1"/>
</dbReference>
<name>A0A850PPL8_9MYCO</name>
<evidence type="ECO:0000256" key="2">
    <source>
        <dbReference type="ARBA" id="ARBA00023015"/>
    </source>
</evidence>
<feature type="domain" description="HTH lysR-type" evidence="5">
    <location>
        <begin position="10"/>
        <end position="66"/>
    </location>
</feature>
<dbReference type="InterPro" id="IPR050389">
    <property type="entry name" value="LysR-type_TF"/>
</dbReference>
<organism evidence="6 7">
    <name type="scientific">Mycolicibacterium hippocampi</name>
    <dbReference type="NCBI Taxonomy" id="659824"/>
    <lineage>
        <taxon>Bacteria</taxon>
        <taxon>Bacillati</taxon>
        <taxon>Actinomycetota</taxon>
        <taxon>Actinomycetes</taxon>
        <taxon>Mycobacteriales</taxon>
        <taxon>Mycobacteriaceae</taxon>
        <taxon>Mycolicibacterium</taxon>
    </lineage>
</organism>
<dbReference type="InterPro" id="IPR036390">
    <property type="entry name" value="WH_DNA-bd_sf"/>
</dbReference>
<dbReference type="AlphaFoldDB" id="A0A850PPL8"/>
<dbReference type="CDD" id="cd08417">
    <property type="entry name" value="PBP2_Nitroaromatics_like"/>
    <property type="match status" value="1"/>
</dbReference>
<dbReference type="InterPro" id="IPR037402">
    <property type="entry name" value="YidZ_PBP2"/>
</dbReference>
<dbReference type="InterPro" id="IPR036388">
    <property type="entry name" value="WH-like_DNA-bd_sf"/>
</dbReference>
<dbReference type="PRINTS" id="PR00039">
    <property type="entry name" value="HTHLYSR"/>
</dbReference>
<evidence type="ECO:0000256" key="3">
    <source>
        <dbReference type="ARBA" id="ARBA00023125"/>
    </source>
</evidence>